<proteinExistence type="predicted"/>
<sequence length="278" mass="30399">MPPFLLPPRMFESEALSNKIRPANGTRKSAILLIAKSAFAASPHRAMQRMTDLVASSQSGTLVRFAFTEQGTPSLHEALSALLDEEVDEIFIVPLVLPMEPSFHIWLKKSLTRWKSSDDRPWPVLSIARDIASSALMGQLLNDLLATADELQVPAPHPPPLEGSLVPAQKRRVLVCEGGACNLAGADAIWGHLRNQQERLKLRVIGDGTMTAKSTCLGPCNLAPVLQVFPEGTYYGGVTEQAVNRIITEHLLAGQVVEDFAYHPTGRKQRLRNPSLTS</sequence>
<evidence type="ECO:0000256" key="2">
    <source>
        <dbReference type="ARBA" id="ARBA00023239"/>
    </source>
</evidence>
<dbReference type="CDD" id="cd02980">
    <property type="entry name" value="TRX_Fd_family"/>
    <property type="match status" value="1"/>
</dbReference>
<dbReference type="SUPFAM" id="SSF53800">
    <property type="entry name" value="Chelatase"/>
    <property type="match status" value="1"/>
</dbReference>
<dbReference type="SUPFAM" id="SSF52833">
    <property type="entry name" value="Thioredoxin-like"/>
    <property type="match status" value="1"/>
</dbReference>
<dbReference type="PROSITE" id="PS00277">
    <property type="entry name" value="STAPH_STREP_TOXIN_1"/>
    <property type="match status" value="1"/>
</dbReference>
<evidence type="ECO:0000313" key="4">
    <source>
        <dbReference type="Proteomes" id="UP001202827"/>
    </source>
</evidence>
<keyword evidence="1" id="KW-0479">Metal-binding</keyword>
<name>A0ABT0IWP1_9HYPH</name>
<evidence type="ECO:0000313" key="3">
    <source>
        <dbReference type="EMBL" id="MCK8782274.1"/>
    </source>
</evidence>
<dbReference type="Pfam" id="PF01903">
    <property type="entry name" value="CbiX"/>
    <property type="match status" value="1"/>
</dbReference>
<dbReference type="Proteomes" id="UP001202827">
    <property type="component" value="Unassembled WGS sequence"/>
</dbReference>
<reference evidence="3 4" key="1">
    <citation type="submission" date="2022-04" db="EMBL/GenBank/DDBJ databases">
        <title>Rhizobium coralii sp. nov., isolated from coral Turbinaria peltata.</title>
        <authorList>
            <person name="Sun H."/>
        </authorList>
    </citation>
    <scope>NUCLEOTIDE SEQUENCE [LARGE SCALE GENOMIC DNA]</scope>
    <source>
        <strain evidence="3 4">NTR19</strain>
    </source>
</reference>
<dbReference type="EMBL" id="JALPRY010000025">
    <property type="protein sequence ID" value="MCK8782274.1"/>
    <property type="molecule type" value="Genomic_DNA"/>
</dbReference>
<dbReference type="InterPro" id="IPR002762">
    <property type="entry name" value="CbiX-like"/>
</dbReference>
<dbReference type="InterPro" id="IPR036249">
    <property type="entry name" value="Thioredoxin-like_sf"/>
</dbReference>
<dbReference type="InterPro" id="IPR006126">
    <property type="entry name" value="Staph/Strept_toxin_CS"/>
</dbReference>
<dbReference type="RefSeq" id="WP_248684592.1">
    <property type="nucleotide sequence ID" value="NZ_JALPRY010000025.1"/>
</dbReference>
<accession>A0ABT0IWP1</accession>
<dbReference type="Gene3D" id="3.40.50.1400">
    <property type="match status" value="1"/>
</dbReference>
<evidence type="ECO:0000256" key="1">
    <source>
        <dbReference type="ARBA" id="ARBA00022723"/>
    </source>
</evidence>
<dbReference type="Pfam" id="PF01257">
    <property type="entry name" value="2Fe-2S_thioredx"/>
    <property type="match status" value="1"/>
</dbReference>
<organism evidence="3 4">
    <name type="scientific">Neorhizobium turbinariae</name>
    <dbReference type="NCBI Taxonomy" id="2937795"/>
    <lineage>
        <taxon>Bacteria</taxon>
        <taxon>Pseudomonadati</taxon>
        <taxon>Pseudomonadota</taxon>
        <taxon>Alphaproteobacteria</taxon>
        <taxon>Hyphomicrobiales</taxon>
        <taxon>Rhizobiaceae</taxon>
        <taxon>Rhizobium/Agrobacterium group</taxon>
        <taxon>Neorhizobium</taxon>
    </lineage>
</organism>
<keyword evidence="4" id="KW-1185">Reference proteome</keyword>
<dbReference type="Gene3D" id="3.40.30.10">
    <property type="entry name" value="Glutaredoxin"/>
    <property type="match status" value="1"/>
</dbReference>
<comment type="caution">
    <text evidence="3">The sequence shown here is derived from an EMBL/GenBank/DDBJ whole genome shotgun (WGS) entry which is preliminary data.</text>
</comment>
<keyword evidence="2" id="KW-0456">Lyase</keyword>
<gene>
    <name evidence="3" type="ORF">M0654_20035</name>
</gene>
<protein>
    <submittedName>
        <fullName evidence="3">NAD(P)H-dependent oxidoreductase subunit E</fullName>
    </submittedName>
</protein>